<evidence type="ECO:0000313" key="2">
    <source>
        <dbReference type="Proteomes" id="UP000348942"/>
    </source>
</evidence>
<gene>
    <name evidence="1" type="ORF">GFB47_06655</name>
</gene>
<evidence type="ECO:0000313" key="1">
    <source>
        <dbReference type="EMBL" id="QGA65119.1"/>
    </source>
</evidence>
<accession>A0A5Q0TIK6</accession>
<sequence length="91" mass="10680">MFIFDHKVFGCYVLHPKEIINKDIYIGMCDTENFDPDILACELMENYNIKKLRIKSVSRSGGIKEVWFAHPPEIIPEKYLDGRIKTLSVFR</sequence>
<proteinExistence type="predicted"/>
<organism evidence="1 2">
    <name type="scientific">Vibrio algicola</name>
    <dbReference type="NCBI Taxonomy" id="2662262"/>
    <lineage>
        <taxon>Bacteria</taxon>
        <taxon>Pseudomonadati</taxon>
        <taxon>Pseudomonadota</taxon>
        <taxon>Gammaproteobacteria</taxon>
        <taxon>Vibrionales</taxon>
        <taxon>Vibrionaceae</taxon>
        <taxon>Vibrio</taxon>
    </lineage>
</organism>
<name>A0A5Q0TIK6_9VIBR</name>
<dbReference type="Proteomes" id="UP000348942">
    <property type="component" value="Chromosome 1"/>
</dbReference>
<dbReference type="EMBL" id="CP045699">
    <property type="protein sequence ID" value="QGA65119.1"/>
    <property type="molecule type" value="Genomic_DNA"/>
</dbReference>
<reference evidence="1 2" key="1">
    <citation type="submission" date="2019-10" db="EMBL/GenBank/DDBJ databases">
        <title>Vibrio sp. nov., isolated from Coralline algae surface.</title>
        <authorList>
            <person name="Geng Y."/>
            <person name="Zhang X."/>
        </authorList>
    </citation>
    <scope>NUCLEOTIDE SEQUENCE [LARGE SCALE GENOMIC DNA]</scope>
    <source>
        <strain evidence="1 2">SM1977</strain>
    </source>
</reference>
<keyword evidence="2" id="KW-1185">Reference proteome</keyword>
<dbReference type="AlphaFoldDB" id="A0A5Q0TIK6"/>
<dbReference type="RefSeq" id="WP_153447268.1">
    <property type="nucleotide sequence ID" value="NZ_CP045699.1"/>
</dbReference>
<protein>
    <submittedName>
        <fullName evidence="1">Uncharacterized protein</fullName>
    </submittedName>
</protein>